<dbReference type="InterPro" id="IPR038731">
    <property type="entry name" value="RgtA/B/C-like"/>
</dbReference>
<evidence type="ECO:0000256" key="9">
    <source>
        <dbReference type="SAM" id="Phobius"/>
    </source>
</evidence>
<feature type="region of interest" description="Disordered" evidence="8">
    <location>
        <begin position="1"/>
        <end position="22"/>
    </location>
</feature>
<reference evidence="12 13" key="1">
    <citation type="submission" date="2024-03" db="EMBL/GenBank/DDBJ databases">
        <title>Draft genome sequence of Pseudonocardia sp. DW16-2.</title>
        <authorList>
            <person name="Duangmal K."/>
        </authorList>
    </citation>
    <scope>NUCLEOTIDE SEQUENCE [LARGE SCALE GENOMIC DNA]</scope>
    <source>
        <strain evidence="12 13">DW16-2</strain>
    </source>
</reference>
<dbReference type="Proteomes" id="UP001364211">
    <property type="component" value="Unassembled WGS sequence"/>
</dbReference>
<dbReference type="EC" id="2.4.-.-" evidence="12"/>
<keyword evidence="2" id="KW-1003">Cell membrane</keyword>
<feature type="compositionally biased region" description="Pro residues" evidence="8">
    <location>
        <begin position="9"/>
        <end position="19"/>
    </location>
</feature>
<feature type="region of interest" description="Disordered" evidence="8">
    <location>
        <begin position="478"/>
        <end position="565"/>
    </location>
</feature>
<name>A0ABU8TBG1_9PSEU</name>
<protein>
    <submittedName>
        <fullName evidence="12">Glycosyltransferase family 39 protein</fullName>
        <ecNumber evidence="12">2.4.-.-</ecNumber>
    </submittedName>
</protein>
<evidence type="ECO:0000256" key="5">
    <source>
        <dbReference type="ARBA" id="ARBA00022692"/>
    </source>
</evidence>
<dbReference type="EMBL" id="JBBJUP010000018">
    <property type="protein sequence ID" value="MEJ8281269.1"/>
    <property type="molecule type" value="Genomic_DNA"/>
</dbReference>
<feature type="transmembrane region" description="Helical" evidence="9">
    <location>
        <begin position="367"/>
        <end position="388"/>
    </location>
</feature>
<comment type="caution">
    <text evidence="12">The sequence shown here is derived from an EMBL/GenBank/DDBJ whole genome shotgun (WGS) entry which is preliminary data.</text>
</comment>
<evidence type="ECO:0000256" key="6">
    <source>
        <dbReference type="ARBA" id="ARBA00022989"/>
    </source>
</evidence>
<dbReference type="Pfam" id="PF24878">
    <property type="entry name" value="YkcB_C"/>
    <property type="match status" value="1"/>
</dbReference>
<feature type="compositionally biased region" description="Gly residues" evidence="8">
    <location>
        <begin position="508"/>
        <end position="550"/>
    </location>
</feature>
<feature type="transmembrane region" description="Helical" evidence="9">
    <location>
        <begin position="448"/>
        <end position="470"/>
    </location>
</feature>
<feature type="transmembrane region" description="Helical" evidence="9">
    <location>
        <begin position="132"/>
        <end position="151"/>
    </location>
</feature>
<feature type="domain" description="Glycosyltransferase RgtA/B/C/D-like" evidence="10">
    <location>
        <begin position="82"/>
        <end position="237"/>
    </location>
</feature>
<feature type="transmembrane region" description="Helical" evidence="9">
    <location>
        <begin position="312"/>
        <end position="329"/>
    </location>
</feature>
<dbReference type="InterPro" id="IPR050297">
    <property type="entry name" value="LipidA_mod_glycosyltrf_83"/>
</dbReference>
<keyword evidence="6 9" id="KW-1133">Transmembrane helix</keyword>
<feature type="transmembrane region" description="Helical" evidence="9">
    <location>
        <begin position="226"/>
        <end position="244"/>
    </location>
</feature>
<accession>A0ABU8TBG1</accession>
<feature type="transmembrane region" description="Helical" evidence="9">
    <location>
        <begin position="425"/>
        <end position="441"/>
    </location>
</feature>
<evidence type="ECO:0000256" key="8">
    <source>
        <dbReference type="SAM" id="MobiDB-lite"/>
    </source>
</evidence>
<evidence type="ECO:0000256" key="7">
    <source>
        <dbReference type="ARBA" id="ARBA00023136"/>
    </source>
</evidence>
<evidence type="ECO:0000313" key="12">
    <source>
        <dbReference type="EMBL" id="MEJ8281269.1"/>
    </source>
</evidence>
<feature type="transmembrane region" description="Helical" evidence="9">
    <location>
        <begin position="200"/>
        <end position="219"/>
    </location>
</feature>
<feature type="domain" description="Putative mannosyltransferase YkcA/B-like C-terminal" evidence="11">
    <location>
        <begin position="564"/>
        <end position="653"/>
    </location>
</feature>
<feature type="transmembrane region" description="Helical" evidence="9">
    <location>
        <begin position="97"/>
        <end position="120"/>
    </location>
</feature>
<dbReference type="PANTHER" id="PTHR33908">
    <property type="entry name" value="MANNOSYLTRANSFERASE YKCB-RELATED"/>
    <property type="match status" value="1"/>
</dbReference>
<keyword evidence="7 9" id="KW-0472">Membrane</keyword>
<dbReference type="GO" id="GO:0016757">
    <property type="term" value="F:glycosyltransferase activity"/>
    <property type="evidence" value="ECO:0007669"/>
    <property type="project" value="UniProtKB-KW"/>
</dbReference>
<keyword evidence="5 9" id="KW-0812">Transmembrane</keyword>
<gene>
    <name evidence="12" type="ORF">WJX68_20175</name>
</gene>
<evidence type="ECO:0000259" key="10">
    <source>
        <dbReference type="Pfam" id="PF13231"/>
    </source>
</evidence>
<keyword evidence="4 12" id="KW-0808">Transferase</keyword>
<dbReference type="Pfam" id="PF13231">
    <property type="entry name" value="PMT_2"/>
    <property type="match status" value="1"/>
</dbReference>
<comment type="subcellular location">
    <subcellularLocation>
        <location evidence="1">Cell membrane</location>
        <topology evidence="1">Multi-pass membrane protein</topology>
    </subcellularLocation>
</comment>
<evidence type="ECO:0000259" key="11">
    <source>
        <dbReference type="Pfam" id="PF24878"/>
    </source>
</evidence>
<feature type="transmembrane region" description="Helical" evidence="9">
    <location>
        <begin position="341"/>
        <end position="361"/>
    </location>
</feature>
<evidence type="ECO:0000256" key="3">
    <source>
        <dbReference type="ARBA" id="ARBA00022676"/>
    </source>
</evidence>
<feature type="compositionally biased region" description="Gly residues" evidence="8">
    <location>
        <begin position="486"/>
        <end position="500"/>
    </location>
</feature>
<evidence type="ECO:0000256" key="1">
    <source>
        <dbReference type="ARBA" id="ARBA00004651"/>
    </source>
</evidence>
<feature type="transmembrane region" description="Helical" evidence="9">
    <location>
        <begin position="27"/>
        <end position="44"/>
    </location>
</feature>
<keyword evidence="13" id="KW-1185">Reference proteome</keyword>
<organism evidence="12 13">
    <name type="scientific">Pseudonocardia spirodelae</name>
    <dbReference type="NCBI Taxonomy" id="3133431"/>
    <lineage>
        <taxon>Bacteria</taxon>
        <taxon>Bacillati</taxon>
        <taxon>Actinomycetota</taxon>
        <taxon>Actinomycetes</taxon>
        <taxon>Pseudonocardiales</taxon>
        <taxon>Pseudonocardiaceae</taxon>
        <taxon>Pseudonocardia</taxon>
    </lineage>
</organism>
<evidence type="ECO:0000313" key="13">
    <source>
        <dbReference type="Proteomes" id="UP001364211"/>
    </source>
</evidence>
<proteinExistence type="predicted"/>
<dbReference type="PANTHER" id="PTHR33908:SF3">
    <property type="entry name" value="UNDECAPRENYL PHOSPHATE-ALPHA-4-AMINO-4-DEOXY-L-ARABINOSE ARABINOSYL TRANSFERASE"/>
    <property type="match status" value="1"/>
</dbReference>
<dbReference type="RefSeq" id="WP_340293330.1">
    <property type="nucleotide sequence ID" value="NZ_JBBJUP010000018.1"/>
</dbReference>
<sequence length="671" mass="67348">MTSTLSRPRPAPAPDPRPPASRLRRHLPTAVLLAATAALYLWGLSASGWANAFYAAAAQAGGTSWSAWFFGASDAAGGITVDKAPGALWPIGLAVRLFGLSSWSVLVPQALMGVGSVALLHAAVRRVAGDGAGLLAGAALALTPVAVLMFRFDNPDAMLVLVLTGAAYALTRAVERGRTGWLVLAGALVGYGFLTKMLQAFLVLPAFTLVWLLAAPVAWWPRIRGLLSAAAALVVSAGWWVLAVELWPAADRPWIGGSQTNSVLELVFGYNGVGRLTGDEVGSVGGGAGGRTGGWGETGLLRLFGSEMGREASWLLPAALLLCAALLWWTRRTPRTDPLRAATLLWGGWLLVTGLTFSLMAGIIHSYYTVALAPAIAALVGLGGATLWRDRATAAARCGLAVVVAVTAVWAFTLLPAAWSEWLRWGVLGLGTAAAAALTGVHRMPRVLAAGVLSAALLAGAGGTAAWGLATAATPHSGAIPSSGPQGYGTGPGGMRGGPGGTPPSGAPGPGAGAAGPGIAGAARGGGTAPGTAGTGGPGTGRGGGGGPGGILSAPTPSSQVTALISDGSGDWTWAAAAVSSMQAAGYQLATGAPVLAVGGFNGTDPYPTPEQFRQMVAEKRIHWFVGSSGTGSISTDSGGSDAALRIAEWVEATFPATTVDGVTLYDLSAS</sequence>
<evidence type="ECO:0000256" key="2">
    <source>
        <dbReference type="ARBA" id="ARBA00022475"/>
    </source>
</evidence>
<evidence type="ECO:0000256" key="4">
    <source>
        <dbReference type="ARBA" id="ARBA00022679"/>
    </source>
</evidence>
<dbReference type="InterPro" id="IPR056785">
    <property type="entry name" value="YkcA/B-like_C"/>
</dbReference>
<feature type="transmembrane region" description="Helical" evidence="9">
    <location>
        <begin position="400"/>
        <end position="419"/>
    </location>
</feature>
<keyword evidence="3 12" id="KW-0328">Glycosyltransferase</keyword>